<dbReference type="GO" id="GO:0005524">
    <property type="term" value="F:ATP binding"/>
    <property type="evidence" value="ECO:0007669"/>
    <property type="project" value="InterPro"/>
</dbReference>
<dbReference type="SUPFAM" id="SSF52540">
    <property type="entry name" value="P-loop containing nucleoside triphosphate hydrolases"/>
    <property type="match status" value="2"/>
</dbReference>
<dbReference type="InterPro" id="IPR027417">
    <property type="entry name" value="P-loop_NTPase"/>
</dbReference>
<evidence type="ECO:0000259" key="4">
    <source>
        <dbReference type="PROSITE" id="PS51194"/>
    </source>
</evidence>
<dbReference type="InterPro" id="IPR038718">
    <property type="entry name" value="SNF2-like_sf"/>
</dbReference>
<dbReference type="Pfam" id="PF12419">
    <property type="entry name" value="DUF3670"/>
    <property type="match status" value="1"/>
</dbReference>
<dbReference type="SMART" id="SM00487">
    <property type="entry name" value="DEXDc"/>
    <property type="match status" value="1"/>
</dbReference>
<feature type="region of interest" description="Disordered" evidence="2">
    <location>
        <begin position="1"/>
        <end position="37"/>
    </location>
</feature>
<dbReference type="InterPro" id="IPR022138">
    <property type="entry name" value="DUF3670"/>
</dbReference>
<dbReference type="PANTHER" id="PTHR10799">
    <property type="entry name" value="SNF2/RAD54 HELICASE FAMILY"/>
    <property type="match status" value="1"/>
</dbReference>
<evidence type="ECO:0000259" key="3">
    <source>
        <dbReference type="PROSITE" id="PS51192"/>
    </source>
</evidence>
<dbReference type="InterPro" id="IPR000330">
    <property type="entry name" value="SNF2_N"/>
</dbReference>
<feature type="domain" description="Helicase C-terminal" evidence="4">
    <location>
        <begin position="923"/>
        <end position="1101"/>
    </location>
</feature>
<dbReference type="PROSITE" id="PS51192">
    <property type="entry name" value="HELICASE_ATP_BIND_1"/>
    <property type="match status" value="1"/>
</dbReference>
<evidence type="ECO:0000256" key="1">
    <source>
        <dbReference type="ARBA" id="ARBA00022801"/>
    </source>
</evidence>
<dbReference type="GO" id="GO:0016787">
    <property type="term" value="F:hydrolase activity"/>
    <property type="evidence" value="ECO:0007669"/>
    <property type="project" value="UniProtKB-KW"/>
</dbReference>
<dbReference type="PROSITE" id="PS51194">
    <property type="entry name" value="HELICASE_CTER"/>
    <property type="match status" value="1"/>
</dbReference>
<gene>
    <name evidence="5" type="ORF">UFOPK2624_01358</name>
</gene>
<keyword evidence="1" id="KW-0378">Hydrolase</keyword>
<proteinExistence type="predicted"/>
<evidence type="ECO:0000256" key="2">
    <source>
        <dbReference type="SAM" id="MobiDB-lite"/>
    </source>
</evidence>
<protein>
    <submittedName>
        <fullName evidence="5">Unannotated protein</fullName>
    </submittedName>
</protein>
<dbReference type="Pfam" id="PF00176">
    <property type="entry name" value="SNF2-rel_dom"/>
    <property type="match status" value="1"/>
</dbReference>
<dbReference type="Gene3D" id="3.40.50.10810">
    <property type="entry name" value="Tandem AAA-ATPase domain"/>
    <property type="match status" value="1"/>
</dbReference>
<evidence type="ECO:0000313" key="5">
    <source>
        <dbReference type="EMBL" id="CAB4715520.1"/>
    </source>
</evidence>
<dbReference type="InterPro" id="IPR049730">
    <property type="entry name" value="SNF2/RAD54-like_C"/>
</dbReference>
<dbReference type="InterPro" id="IPR014001">
    <property type="entry name" value="Helicase_ATP-bd"/>
</dbReference>
<dbReference type="Pfam" id="PF00271">
    <property type="entry name" value="Helicase_C"/>
    <property type="match status" value="1"/>
</dbReference>
<organism evidence="5">
    <name type="scientific">freshwater metagenome</name>
    <dbReference type="NCBI Taxonomy" id="449393"/>
    <lineage>
        <taxon>unclassified sequences</taxon>
        <taxon>metagenomes</taxon>
        <taxon>ecological metagenomes</taxon>
    </lineage>
</organism>
<sequence>MLRSMTGADWGSGATSGRTGCVCTKPPRTFVPQDDEIDQIDTTEPAAASSNAPSIDVHGARFETLVEAAAWGEASAEDLAILEAHNTAWQRVLVERLNDTDEALDRLRLRRSPDDQQVIADLENEQRKLELALDRLLGIEPEIGELTLGVNALQLSWVTGRLVAWLGGPDAPPTTVEQLRTFLAATDAPEMWGGRSPVTLPSGEKTVALEANTSDVLGWLLALSADPPEEEIGPSARWMSIVAAWAVSLAARGAMIPTLRRSRTGRRNQNRSAFGVTWQPALIDSERLRVIGDAMPGAVAALSPSVDGATMTRSVLAEVVDVICFDAARRVEVAAAPDDPKTIAAAAESFLARLDGTAFEVPAGIAGELTNSIERWATPVLSRNYRPLIVQLDPPDSGDAWHLAVFAPGKGEQLTPVEVALVNAGNQRRELEGNLVRLERLYPPLMRPGSMRRGEVVLSQEEAWELMSKVGLVLADAGFEMRVPALSRRKATPSLRIFAESNGETSVGAHQLANVSWTAVFDDIELTAADIARLAKEARPLVRANGRWVALDHADLAAAAEALAERAKKPQMTGAEMLRQALGLDGSPLAGGVSIDGSGWAADLMAKASTASLAPASNPDGFKGELRSYQADALAWLKFLDTTSLGGCLALDMGLGKTPTILAHLVDSISDAPSLVIAPPAVVGNWAAEARRFTPELSVVVHHGVGRADHKEIAEEVARADVVITTYGTAVRDIEALEKITWGRIILDEAQAIKNPANETAQQLRRLNASSRLALTGTPIENGLGDLWAILDFTNPGLVGPRPQFIAQLSATGATGRDQGERALRALNGILVFRRTKSEPAIAAELPDRIDELDHCSMTPEQIGLYQAVLDSLVTGAALESGADNRNGRILAAITALKQICNHPVAYRHDDGPLDGRSGKLARLEEIIEQVYAAGERALVFTHFAEWGQKLAEHLSTRFDNPVGCYHGGQSRGARDQLVADFQALEGPGTLVLSLKAGGTGLNLTNANHVILYDRWWNPAVEDQARDRAWRIGQDKTVIAHRLVCPGTVDERVEEVVAGKRHIADLVLPKSSSLGDLDSNQLQTALGLRTDELLSDTDDLEGSLT</sequence>
<dbReference type="Gene3D" id="3.40.50.300">
    <property type="entry name" value="P-loop containing nucleotide triphosphate hydrolases"/>
    <property type="match status" value="1"/>
</dbReference>
<accession>A0A6J6QUV1</accession>
<reference evidence="5" key="1">
    <citation type="submission" date="2020-05" db="EMBL/GenBank/DDBJ databases">
        <authorList>
            <person name="Chiriac C."/>
            <person name="Salcher M."/>
            <person name="Ghai R."/>
            <person name="Kavagutti S V."/>
        </authorList>
    </citation>
    <scope>NUCLEOTIDE SEQUENCE</scope>
</reference>
<dbReference type="SMART" id="SM00490">
    <property type="entry name" value="HELICc"/>
    <property type="match status" value="1"/>
</dbReference>
<dbReference type="InterPro" id="IPR001650">
    <property type="entry name" value="Helicase_C-like"/>
</dbReference>
<dbReference type="EMBL" id="CAEZXY010000071">
    <property type="protein sequence ID" value="CAB4715520.1"/>
    <property type="molecule type" value="Genomic_DNA"/>
</dbReference>
<dbReference type="CDD" id="cd18793">
    <property type="entry name" value="SF2_C_SNF"/>
    <property type="match status" value="1"/>
</dbReference>
<dbReference type="AlphaFoldDB" id="A0A6J6QUV1"/>
<name>A0A6J6QUV1_9ZZZZ</name>
<feature type="domain" description="Helicase ATP-binding" evidence="3">
    <location>
        <begin position="638"/>
        <end position="797"/>
    </location>
</feature>